<dbReference type="Gene3D" id="3.30.460.30">
    <property type="entry name" value="Glutamyl-tRNA reductase, N-terminal domain"/>
    <property type="match status" value="1"/>
</dbReference>
<accession>A0A849A7K5</accession>
<evidence type="ECO:0000313" key="16">
    <source>
        <dbReference type="Proteomes" id="UP000562984"/>
    </source>
</evidence>
<comment type="domain">
    <text evidence="8">Possesses an unusual extended V-shaped dimeric structure with each monomer consisting of three distinct domains arranged along a curved 'spinal' alpha-helix. The N-terminal catalytic domain specifically recognizes the glutamate moiety of the substrate. The second domain is the NADPH-binding domain, and the third C-terminal domain is responsible for dimerization.</text>
</comment>
<feature type="binding site" evidence="8">
    <location>
        <begin position="66"/>
        <end position="69"/>
    </location>
    <ligand>
        <name>substrate</name>
    </ligand>
</feature>
<dbReference type="InterPro" id="IPR015896">
    <property type="entry name" value="4pyrrol_synth_GluRdtase_dimer"/>
</dbReference>
<dbReference type="SUPFAM" id="SSF69742">
    <property type="entry name" value="Glutamyl tRNA-reductase catalytic, N-terminal domain"/>
    <property type="match status" value="1"/>
</dbReference>
<dbReference type="PANTHER" id="PTHR43013:SF1">
    <property type="entry name" value="GLUTAMYL-TRNA REDUCTASE"/>
    <property type="match status" value="1"/>
</dbReference>
<feature type="binding site" evidence="8">
    <location>
        <position position="137"/>
    </location>
    <ligand>
        <name>substrate</name>
    </ligand>
</feature>
<dbReference type="Pfam" id="PF01488">
    <property type="entry name" value="Shikimate_DH"/>
    <property type="match status" value="1"/>
</dbReference>
<comment type="catalytic activity">
    <reaction evidence="7 8">
        <text>(S)-4-amino-5-oxopentanoate + tRNA(Glu) + NADP(+) = L-glutamyl-tRNA(Glu) + NADPH + H(+)</text>
        <dbReference type="Rhea" id="RHEA:12344"/>
        <dbReference type="Rhea" id="RHEA-COMP:9663"/>
        <dbReference type="Rhea" id="RHEA-COMP:9680"/>
        <dbReference type="ChEBI" id="CHEBI:15378"/>
        <dbReference type="ChEBI" id="CHEBI:57501"/>
        <dbReference type="ChEBI" id="CHEBI:57783"/>
        <dbReference type="ChEBI" id="CHEBI:58349"/>
        <dbReference type="ChEBI" id="CHEBI:78442"/>
        <dbReference type="ChEBI" id="CHEBI:78520"/>
        <dbReference type="EC" id="1.2.1.70"/>
    </reaction>
</comment>
<feature type="binding site" evidence="8">
    <location>
        <begin position="131"/>
        <end position="133"/>
    </location>
    <ligand>
        <name>substrate</name>
    </ligand>
</feature>
<dbReference type="Gene3D" id="3.40.50.720">
    <property type="entry name" value="NAD(P)-binding Rossmann-like Domain"/>
    <property type="match status" value="1"/>
</dbReference>
<name>A0A849A7K5_9ACTN</name>
<comment type="caution">
    <text evidence="8">Lacks conserved residue(s) required for the propagation of feature annotation.</text>
</comment>
<evidence type="ECO:0000259" key="12">
    <source>
        <dbReference type="Pfam" id="PF00745"/>
    </source>
</evidence>
<protein>
    <recommendedName>
        <fullName evidence="3 8">Glutamyl-tRNA reductase</fullName>
        <shortName evidence="8">GluTR</shortName>
        <ecNumber evidence="3 8">1.2.1.70</ecNumber>
    </recommendedName>
</protein>
<dbReference type="InterPro" id="IPR015895">
    <property type="entry name" value="4pyrrol_synth_GluRdtase_N"/>
</dbReference>
<evidence type="ECO:0000256" key="7">
    <source>
        <dbReference type="ARBA" id="ARBA00047464"/>
    </source>
</evidence>
<dbReference type="Pfam" id="PF05201">
    <property type="entry name" value="GlutR_N"/>
    <property type="match status" value="1"/>
</dbReference>
<evidence type="ECO:0000256" key="11">
    <source>
        <dbReference type="PIRSR" id="PIRSR000445-4"/>
    </source>
</evidence>
<gene>
    <name evidence="8" type="primary">hemA</name>
    <name evidence="15" type="ORF">HKD39_12580</name>
</gene>
<dbReference type="InterPro" id="IPR006151">
    <property type="entry name" value="Shikm_DH/Glu-tRNA_Rdtase"/>
</dbReference>
<dbReference type="InterPro" id="IPR000343">
    <property type="entry name" value="4pyrrol_synth_GluRdtase"/>
</dbReference>
<keyword evidence="4 8" id="KW-0521">NADP</keyword>
<dbReference type="GO" id="GO:0019353">
    <property type="term" value="P:protoporphyrinogen IX biosynthetic process from glutamate"/>
    <property type="evidence" value="ECO:0007669"/>
    <property type="project" value="TreeGrafter"/>
</dbReference>
<dbReference type="HAMAP" id="MF_00087">
    <property type="entry name" value="Glu_tRNA_reductase"/>
    <property type="match status" value="1"/>
</dbReference>
<evidence type="ECO:0000256" key="2">
    <source>
        <dbReference type="ARBA" id="ARBA00005916"/>
    </source>
</evidence>
<dbReference type="InterPro" id="IPR036343">
    <property type="entry name" value="GluRdtase_N_sf"/>
</dbReference>
<dbReference type="Proteomes" id="UP000562984">
    <property type="component" value="Unassembled WGS sequence"/>
</dbReference>
<comment type="caution">
    <text evidence="15">The sequence shown here is derived from an EMBL/GenBank/DDBJ whole genome shotgun (WGS) entry which is preliminary data.</text>
</comment>
<evidence type="ECO:0000256" key="1">
    <source>
        <dbReference type="ARBA" id="ARBA00005059"/>
    </source>
</evidence>
<dbReference type="NCBIfam" id="NF000750">
    <property type="entry name" value="PRK00045.3-4"/>
    <property type="match status" value="1"/>
</dbReference>
<dbReference type="RefSeq" id="WP_171200228.1">
    <property type="nucleotide sequence ID" value="NZ_JABEND010000007.1"/>
</dbReference>
<comment type="miscellaneous">
    <text evidence="8">During catalysis, the active site Cys acts as a nucleophile attacking the alpha-carbonyl group of tRNA-bound glutamate with the formation of a thioester intermediate between enzyme and glutamate, and the concomitant release of tRNA(Glu). The thioester intermediate is finally reduced by direct hydride transfer from NADPH, to form the product GSA.</text>
</comment>
<feature type="binding site" evidence="8 10">
    <location>
        <begin position="238"/>
        <end position="243"/>
    </location>
    <ligand>
        <name>NADP(+)</name>
        <dbReference type="ChEBI" id="CHEBI:58349"/>
    </ligand>
</feature>
<dbReference type="SUPFAM" id="SSF69075">
    <property type="entry name" value="Glutamyl tRNA-reductase dimerization domain"/>
    <property type="match status" value="1"/>
</dbReference>
<feature type="active site" description="Nucleophile" evidence="8 9">
    <location>
        <position position="67"/>
    </location>
</feature>
<dbReference type="SUPFAM" id="SSF51735">
    <property type="entry name" value="NAD(P)-binding Rossmann-fold domains"/>
    <property type="match status" value="1"/>
</dbReference>
<feature type="domain" description="Quinate/shikimate 5-dehydrogenase/glutamyl-tRNA reductase" evidence="13">
    <location>
        <begin position="229"/>
        <end position="349"/>
    </location>
</feature>
<dbReference type="InterPro" id="IPR036291">
    <property type="entry name" value="NAD(P)-bd_dom_sf"/>
</dbReference>
<dbReference type="UniPathway" id="UPA00251">
    <property type="reaction ID" value="UER00316"/>
</dbReference>
<evidence type="ECO:0000256" key="6">
    <source>
        <dbReference type="ARBA" id="ARBA00023244"/>
    </source>
</evidence>
<comment type="pathway">
    <text evidence="1 8">Porphyrin-containing compound metabolism; protoporphyrin-IX biosynthesis; 5-aminolevulinate from L-glutamyl-tRNA(Glu): step 1/2.</text>
</comment>
<dbReference type="GO" id="GO:0050661">
    <property type="term" value="F:NADP binding"/>
    <property type="evidence" value="ECO:0007669"/>
    <property type="project" value="InterPro"/>
</dbReference>
<comment type="similarity">
    <text evidence="2 8">Belongs to the glutamyl-tRNA reductase family.</text>
</comment>
<evidence type="ECO:0000313" key="15">
    <source>
        <dbReference type="EMBL" id="NNG36529.1"/>
    </source>
</evidence>
<proteinExistence type="inferred from homology"/>
<dbReference type="AlphaFoldDB" id="A0A849A7K5"/>
<evidence type="ECO:0000256" key="5">
    <source>
        <dbReference type="ARBA" id="ARBA00023002"/>
    </source>
</evidence>
<feature type="domain" description="Tetrapyrrole biosynthesis glutamyl-tRNA reductase dimerisation" evidence="12">
    <location>
        <begin position="366"/>
        <end position="462"/>
    </location>
</feature>
<feature type="site" description="Important for activity" evidence="8 11">
    <location>
        <position position="116"/>
    </location>
</feature>
<keyword evidence="6 8" id="KW-0627">Porphyrin biosynthesis</keyword>
<evidence type="ECO:0000256" key="9">
    <source>
        <dbReference type="PIRSR" id="PIRSR000445-1"/>
    </source>
</evidence>
<sequence length="473" mass="48797">MLMVLGASHAEVGLERLENLFAGAIPTATPDAAGSASPDAAALRDALASQVRADGSPLSGAVLLSTCNRLEIYVDAARFHDAVDCVTELVAGCSGMNPDDVEAMLNVRVGNAVAEHLFSVAAGLDAMVVGEAEIAGQVAAAQQAAHRDELLTPALHSLFRGALRTAKRVTSQTSLGAEGRSVASVALQIAGRHLAAPAASDAVAASDAAADSDAATEAAAGQGLSDDPLTGRSAVILGTGAYARVVAAALRARGCTDLRVYSATGRAEQFARTHHAEPVPTEQLAEAFGTVDLIVSASGRRNTVDAVAARSVLGALALRERPVVIVDLALHHDIPDAVRRMPQVTVVDLHSVSDAAGPAHGSQQRAAEQLIADAVAAFDNEIATRTLDPAVVALRSHVFAAMDAEMSKLRRKYDGAVADDVERALRRVTGSLLHTPTMRAKELAKDGSGDDYVKALHTLFGIQLDGIGSDAPR</sequence>
<evidence type="ECO:0000256" key="10">
    <source>
        <dbReference type="PIRSR" id="PIRSR000445-3"/>
    </source>
</evidence>
<evidence type="ECO:0000256" key="4">
    <source>
        <dbReference type="ARBA" id="ARBA00022857"/>
    </source>
</evidence>
<evidence type="ECO:0000256" key="8">
    <source>
        <dbReference type="HAMAP-Rule" id="MF_00087"/>
    </source>
</evidence>
<comment type="subunit">
    <text evidence="8">Homodimer.</text>
</comment>
<comment type="function">
    <text evidence="8">Catalyzes the NADPH-dependent reduction of glutamyl-tRNA(Glu) to glutamate 1-semialdehyde (GSA).</text>
</comment>
<dbReference type="PIRSF" id="PIRSF000445">
    <property type="entry name" value="4pyrrol_synth_GluRdtase"/>
    <property type="match status" value="1"/>
</dbReference>
<dbReference type="Pfam" id="PF00745">
    <property type="entry name" value="GlutR_dimer"/>
    <property type="match status" value="1"/>
</dbReference>
<feature type="domain" description="Glutamyl-tRNA reductase N-terminal" evidence="14">
    <location>
        <begin position="36"/>
        <end position="173"/>
    </location>
</feature>
<keyword evidence="16" id="KW-1185">Reference proteome</keyword>
<keyword evidence="5 8" id="KW-0560">Oxidoreductase</keyword>
<evidence type="ECO:0000259" key="13">
    <source>
        <dbReference type="Pfam" id="PF01488"/>
    </source>
</evidence>
<dbReference type="EC" id="1.2.1.70" evidence="3 8"/>
<organism evidence="15 16">
    <name type="scientific">Nakamurella aerolata</name>
    <dbReference type="NCBI Taxonomy" id="1656892"/>
    <lineage>
        <taxon>Bacteria</taxon>
        <taxon>Bacillati</taxon>
        <taxon>Actinomycetota</taxon>
        <taxon>Actinomycetes</taxon>
        <taxon>Nakamurellales</taxon>
        <taxon>Nakamurellaceae</taxon>
        <taxon>Nakamurella</taxon>
    </lineage>
</organism>
<dbReference type="GO" id="GO:0008883">
    <property type="term" value="F:glutamyl-tRNA reductase activity"/>
    <property type="evidence" value="ECO:0007669"/>
    <property type="project" value="UniProtKB-UniRule"/>
</dbReference>
<dbReference type="EMBL" id="JABEND010000007">
    <property type="protein sequence ID" value="NNG36529.1"/>
    <property type="molecule type" value="Genomic_DNA"/>
</dbReference>
<dbReference type="InterPro" id="IPR036453">
    <property type="entry name" value="GluRdtase_dimer_dom_sf"/>
</dbReference>
<reference evidence="15 16" key="1">
    <citation type="submission" date="2020-05" db="EMBL/GenBank/DDBJ databases">
        <title>Nakamurella sp. DB0629 isolated from air conditioner.</title>
        <authorList>
            <person name="Kim D.H."/>
            <person name="Kim D.-U."/>
        </authorList>
    </citation>
    <scope>NUCLEOTIDE SEQUENCE [LARGE SCALE GENOMIC DNA]</scope>
    <source>
        <strain evidence="15 16">DB0629</strain>
    </source>
</reference>
<evidence type="ECO:0000259" key="14">
    <source>
        <dbReference type="Pfam" id="PF05201"/>
    </source>
</evidence>
<dbReference type="PANTHER" id="PTHR43013">
    <property type="entry name" value="GLUTAMYL-TRNA REDUCTASE"/>
    <property type="match status" value="1"/>
</dbReference>
<evidence type="ECO:0000256" key="3">
    <source>
        <dbReference type="ARBA" id="ARBA00012970"/>
    </source>
</evidence>